<evidence type="ECO:0000256" key="3">
    <source>
        <dbReference type="ARBA" id="ARBA00022737"/>
    </source>
</evidence>
<dbReference type="InterPro" id="IPR001680">
    <property type="entry name" value="WD40_rpt"/>
</dbReference>
<dbReference type="PANTHER" id="PTHR19848:SF8">
    <property type="entry name" value="F-BOX AND WD REPEAT DOMAIN CONTAINING 7"/>
    <property type="match status" value="1"/>
</dbReference>
<evidence type="ECO:0000256" key="2">
    <source>
        <dbReference type="ARBA" id="ARBA00022574"/>
    </source>
</evidence>
<reference evidence="5 6" key="1">
    <citation type="submission" date="2014-10" db="EMBL/GenBank/DDBJ databases">
        <title>Pan-genome analysis of Brazilian lineage A amoebal mimiviruses.</title>
        <authorList>
            <person name="Assis F.L."/>
            <person name="Abrahao J.S."/>
            <person name="Kroon E.G."/>
            <person name="Dornas F.P."/>
            <person name="Andrade K.R."/>
            <person name="Borato P.V.M."/>
            <person name="Pilotto M.R."/>
            <person name="Benamar S."/>
            <person name="LaScola B."/>
            <person name="Colson P."/>
        </authorList>
    </citation>
    <scope>NUCLEOTIDE SEQUENCE [LARGE SCALE GENOMIC DNA]</scope>
    <source>
        <strain evidence="5 6">Kroon</strain>
    </source>
</reference>
<evidence type="ECO:0000259" key="4">
    <source>
        <dbReference type="PROSITE" id="PS50097"/>
    </source>
</evidence>
<dbReference type="EMBL" id="KM982402">
    <property type="protein sequence ID" value="AKI80518.1"/>
    <property type="molecule type" value="Genomic_DNA"/>
</dbReference>
<dbReference type="InterPro" id="IPR011333">
    <property type="entry name" value="SKP1/BTB/POZ_sf"/>
</dbReference>
<accession>A0A0G2Y403</accession>
<dbReference type="SUPFAM" id="SSF54695">
    <property type="entry name" value="POZ domain"/>
    <property type="match status" value="1"/>
</dbReference>
<keyword evidence="6" id="KW-1185">Reference proteome</keyword>
<feature type="domain" description="BTB" evidence="4">
    <location>
        <begin position="28"/>
        <end position="98"/>
    </location>
</feature>
<evidence type="ECO:0000313" key="5">
    <source>
        <dbReference type="EMBL" id="AKI80518.1"/>
    </source>
</evidence>
<name>A0A0G2Y403_9VIRU</name>
<dbReference type="CDD" id="cd18186">
    <property type="entry name" value="BTB_POZ_ZBTB_KLHL-like"/>
    <property type="match status" value="1"/>
</dbReference>
<dbReference type="Gene3D" id="3.30.710.10">
    <property type="entry name" value="Potassium Channel Kv1.1, Chain A"/>
    <property type="match status" value="1"/>
</dbReference>
<evidence type="ECO:0000256" key="1">
    <source>
        <dbReference type="ARBA" id="ARBA00006497"/>
    </source>
</evidence>
<dbReference type="PANTHER" id="PTHR19848">
    <property type="entry name" value="WD40 REPEAT PROTEIN"/>
    <property type="match status" value="1"/>
</dbReference>
<dbReference type="Pfam" id="PF00651">
    <property type="entry name" value="BTB"/>
    <property type="match status" value="1"/>
</dbReference>
<dbReference type="Gene3D" id="2.130.10.10">
    <property type="entry name" value="YVTN repeat-like/Quinoprotein amine dehydrogenase"/>
    <property type="match status" value="1"/>
</dbReference>
<evidence type="ECO:0000313" key="6">
    <source>
        <dbReference type="Proteomes" id="UP000240461"/>
    </source>
</evidence>
<dbReference type="InterPro" id="IPR000210">
    <property type="entry name" value="BTB/POZ_dom"/>
</dbReference>
<dbReference type="Proteomes" id="UP000240461">
    <property type="component" value="Segment"/>
</dbReference>
<proteinExistence type="inferred from homology"/>
<dbReference type="InterPro" id="IPR036322">
    <property type="entry name" value="WD40_repeat_dom_sf"/>
</dbReference>
<dbReference type="KEGG" id="vg:80514316"/>
<dbReference type="InterPro" id="IPR015943">
    <property type="entry name" value="WD40/YVTN_repeat-like_dom_sf"/>
</dbReference>
<dbReference type="PROSITE" id="PS50097">
    <property type="entry name" value="BTB"/>
    <property type="match status" value="1"/>
</dbReference>
<keyword evidence="3" id="KW-0677">Repeat</keyword>
<protein>
    <submittedName>
        <fullName evidence="5">WD40 family protein</fullName>
    </submittedName>
</protein>
<comment type="similarity">
    <text evidence="1">Belongs to the mimivirus BTB/WD family.</text>
</comment>
<sequence>MTTKNFQIKNFTESQNKLYSFTKEKIFTDVTIILDDGNHQMTLDLHKAVLASRCTYFYNLFTKFSESKQSVIKITVINSHVTANIISSFYDQIVVTQNYPHWKYYLLEIMCLDFLGLEYDLEYLFEIQVPVEGFELLLDVVDIIGYTDDTIQIIARNLPHDYDFLKFPIELIEQLIKYVYFYDIILVNSDGIIDFFNIHGDKIKSINTFFTNNDIKYYASHKINDELIVVFANNIANILNIKNSVIEASLEYPVNMKTRFKHICYLPSNNHLIASNLYSVYVWDLSTNKLIKTVKKHKNVIIGVHVSPVDDSQFVTICRDERICVWNAKTYNVTRCMMSPVDCICYSSNGRELVIVNKHYVKVFNVSDGTFLFKMKLNLHKSPRNIMCPSYGKYIINCGAHIKIFYYPPNQLNDSIDILSSPSYINGINTPDKKYLIMNGLDKHYCDIYDNSVAKDNKYARYSERIGKHVSRVFIFKDTSIGLFVDKNNLITLHENFTSLTQLQTQE</sequence>
<organism evidence="5 6">
    <name type="scientific">Acanthamoeba polyphaga mimivirus Kroon</name>
    <dbReference type="NCBI Taxonomy" id="3069720"/>
    <lineage>
        <taxon>Viruses</taxon>
        <taxon>Varidnaviria</taxon>
        <taxon>Bamfordvirae</taxon>
        <taxon>Nucleocytoviricota</taxon>
        <taxon>Megaviricetes</taxon>
        <taxon>Imitervirales</taxon>
        <taxon>Mimiviridae</taxon>
        <taxon>Megamimivirinae</taxon>
        <taxon>Mimivirus</taxon>
        <taxon>Mimivirus lagoaense</taxon>
    </lineage>
</organism>
<keyword evidence="2" id="KW-0853">WD repeat</keyword>
<dbReference type="SMART" id="SM00320">
    <property type="entry name" value="WD40"/>
    <property type="match status" value="2"/>
</dbReference>
<dbReference type="SUPFAM" id="SSF50978">
    <property type="entry name" value="WD40 repeat-like"/>
    <property type="match status" value="1"/>
</dbReference>